<evidence type="ECO:0000313" key="2">
    <source>
        <dbReference type="EMBL" id="MFD2610651.1"/>
    </source>
</evidence>
<dbReference type="EMBL" id="JBHUMK010000073">
    <property type="protein sequence ID" value="MFD2610651.1"/>
    <property type="molecule type" value="Genomic_DNA"/>
</dbReference>
<keyword evidence="1" id="KW-1133">Transmembrane helix</keyword>
<organism evidence="2 3">
    <name type="scientific">Deinococcus taklimakanensis</name>
    <dbReference type="NCBI Taxonomy" id="536443"/>
    <lineage>
        <taxon>Bacteria</taxon>
        <taxon>Thermotogati</taxon>
        <taxon>Deinococcota</taxon>
        <taxon>Deinococci</taxon>
        <taxon>Deinococcales</taxon>
        <taxon>Deinococcaceae</taxon>
        <taxon>Deinococcus</taxon>
    </lineage>
</organism>
<evidence type="ECO:0000313" key="3">
    <source>
        <dbReference type="Proteomes" id="UP001597475"/>
    </source>
</evidence>
<keyword evidence="1" id="KW-0472">Membrane</keyword>
<feature type="transmembrane region" description="Helical" evidence="1">
    <location>
        <begin position="24"/>
        <end position="46"/>
    </location>
</feature>
<proteinExistence type="predicted"/>
<sequence length="145" mass="15208">MLEPLLKDFRSGTREGLLQAARRAFMLAFAALALPGLPLGALYAVLGRPARLDWLEGAVLLVLAATLGGLTLHLAQRAAREPGQKPPQAALTAAIQAATAPAIPFLLGCAFLTQPLALLAFWAVAYALFTAARSRLAGWVKAPQA</sequence>
<dbReference type="Proteomes" id="UP001597475">
    <property type="component" value="Unassembled WGS sequence"/>
</dbReference>
<evidence type="ECO:0000256" key="1">
    <source>
        <dbReference type="SAM" id="Phobius"/>
    </source>
</evidence>
<keyword evidence="1" id="KW-0812">Transmembrane</keyword>
<feature type="transmembrane region" description="Helical" evidence="1">
    <location>
        <begin position="113"/>
        <end position="132"/>
    </location>
</feature>
<dbReference type="RefSeq" id="WP_386846966.1">
    <property type="nucleotide sequence ID" value="NZ_JBHUMK010000073.1"/>
</dbReference>
<protein>
    <submittedName>
        <fullName evidence="2">Uncharacterized protein</fullName>
    </submittedName>
</protein>
<gene>
    <name evidence="2" type="ORF">ACFSR9_14605</name>
</gene>
<name>A0ABW5P6Z3_9DEIO</name>
<keyword evidence="3" id="KW-1185">Reference proteome</keyword>
<comment type="caution">
    <text evidence="2">The sequence shown here is derived from an EMBL/GenBank/DDBJ whole genome shotgun (WGS) entry which is preliminary data.</text>
</comment>
<accession>A0ABW5P6Z3</accession>
<reference evidence="3" key="1">
    <citation type="journal article" date="2019" name="Int. J. Syst. Evol. Microbiol.">
        <title>The Global Catalogue of Microorganisms (GCM) 10K type strain sequencing project: providing services to taxonomists for standard genome sequencing and annotation.</title>
        <authorList>
            <consortium name="The Broad Institute Genomics Platform"/>
            <consortium name="The Broad Institute Genome Sequencing Center for Infectious Disease"/>
            <person name="Wu L."/>
            <person name="Ma J."/>
        </authorList>
    </citation>
    <scope>NUCLEOTIDE SEQUENCE [LARGE SCALE GENOMIC DNA]</scope>
    <source>
        <strain evidence="3">KCTC 33842</strain>
    </source>
</reference>
<feature type="transmembrane region" description="Helical" evidence="1">
    <location>
        <begin position="58"/>
        <end position="75"/>
    </location>
</feature>